<evidence type="ECO:0000256" key="1">
    <source>
        <dbReference type="SAM" id="MobiDB-lite"/>
    </source>
</evidence>
<dbReference type="AlphaFoldDB" id="A0A7W2EC97"/>
<keyword evidence="4" id="KW-1185">Reference proteome</keyword>
<organism evidence="3 4">
    <name type="scientific">Corynebacterium haemomassiliense</name>
    <dbReference type="NCBI Taxonomy" id="2754726"/>
    <lineage>
        <taxon>Bacteria</taxon>
        <taxon>Bacillati</taxon>
        <taxon>Actinomycetota</taxon>
        <taxon>Actinomycetes</taxon>
        <taxon>Mycobacteriales</taxon>
        <taxon>Corynebacteriaceae</taxon>
        <taxon>Corynebacterium</taxon>
    </lineage>
</organism>
<dbReference type="InterPro" id="IPR010982">
    <property type="entry name" value="Lambda_DNA-bd_dom_sf"/>
</dbReference>
<comment type="caution">
    <text evidence="3">The sequence shown here is derived from an EMBL/GenBank/DDBJ whole genome shotgun (WGS) entry which is preliminary data.</text>
</comment>
<feature type="region of interest" description="Disordered" evidence="1">
    <location>
        <begin position="1"/>
        <end position="21"/>
    </location>
</feature>
<evidence type="ECO:0000259" key="2">
    <source>
        <dbReference type="PROSITE" id="PS50943"/>
    </source>
</evidence>
<proteinExistence type="predicted"/>
<feature type="region of interest" description="Disordered" evidence="1">
    <location>
        <begin position="93"/>
        <end position="113"/>
    </location>
</feature>
<dbReference type="EMBL" id="JACDTZ010000002">
    <property type="protein sequence ID" value="MBA5245039.1"/>
    <property type="molecule type" value="Genomic_DNA"/>
</dbReference>
<protein>
    <submittedName>
        <fullName evidence="3">Helix-turn-helix transcriptional regulator</fullName>
    </submittedName>
</protein>
<evidence type="ECO:0000313" key="4">
    <source>
        <dbReference type="Proteomes" id="UP000523682"/>
    </source>
</evidence>
<reference evidence="3 4" key="1">
    <citation type="submission" date="2020-07" db="EMBL/GenBank/DDBJ databases">
        <title>Draft genome and description of Corynebacterium haemomassiliense strain Marseile-Q3615 sp. nov.</title>
        <authorList>
            <person name="Boxberger M."/>
            <person name="La Scola B."/>
        </authorList>
    </citation>
    <scope>NUCLEOTIDE SEQUENCE [LARGE SCALE GENOMIC DNA]</scope>
    <source>
        <strain evidence="3 4">Marseille-Q3615</strain>
    </source>
</reference>
<accession>A0A7W2EC97</accession>
<gene>
    <name evidence="3" type="ORF">H0193_09530</name>
</gene>
<dbReference type="GO" id="GO:0003677">
    <property type="term" value="F:DNA binding"/>
    <property type="evidence" value="ECO:0007669"/>
    <property type="project" value="InterPro"/>
</dbReference>
<dbReference type="SUPFAM" id="SSF47413">
    <property type="entry name" value="lambda repressor-like DNA-binding domains"/>
    <property type="match status" value="1"/>
</dbReference>
<dbReference type="CDD" id="cd00093">
    <property type="entry name" value="HTH_XRE"/>
    <property type="match status" value="1"/>
</dbReference>
<feature type="compositionally biased region" description="Pro residues" evidence="1">
    <location>
        <begin position="93"/>
        <end position="105"/>
    </location>
</feature>
<dbReference type="Gene3D" id="1.10.260.40">
    <property type="entry name" value="lambda repressor-like DNA-binding domains"/>
    <property type="match status" value="1"/>
</dbReference>
<dbReference type="Proteomes" id="UP000523682">
    <property type="component" value="Unassembled WGS sequence"/>
</dbReference>
<dbReference type="Pfam" id="PF13560">
    <property type="entry name" value="HTH_31"/>
    <property type="match status" value="1"/>
</dbReference>
<evidence type="ECO:0000313" key="3">
    <source>
        <dbReference type="EMBL" id="MBA5245039.1"/>
    </source>
</evidence>
<feature type="compositionally biased region" description="Basic residues" evidence="1">
    <location>
        <begin position="1"/>
        <end position="12"/>
    </location>
</feature>
<dbReference type="PROSITE" id="PS50943">
    <property type="entry name" value="HTH_CROC1"/>
    <property type="match status" value="1"/>
</dbReference>
<name>A0A7W2EC97_9CORY</name>
<dbReference type="SMART" id="SM00530">
    <property type="entry name" value="HTH_XRE"/>
    <property type="match status" value="1"/>
</dbReference>
<dbReference type="InterPro" id="IPR001387">
    <property type="entry name" value="Cro/C1-type_HTH"/>
</dbReference>
<sequence length="126" mass="13193">MSDAHHKPRNKQGKPASDDPVLLALGEQIALRRRSAGRLQQDVADAAGVSRSTLHTIEHGGAGVRWEKVIAVAAELGLRVGFTEGWGVPPAAAPGPPGRVPPPPLTLRGGICQSGPICPGRRKRLP</sequence>
<feature type="domain" description="HTH cro/C1-type" evidence="2">
    <location>
        <begin position="29"/>
        <end position="83"/>
    </location>
</feature>